<name>A0ABW4B381_9GAMM</name>
<proteinExistence type="predicted"/>
<evidence type="ECO:0000313" key="2">
    <source>
        <dbReference type="EMBL" id="MFD1384683.1"/>
    </source>
</evidence>
<dbReference type="RefSeq" id="WP_377369143.1">
    <property type="nucleotide sequence ID" value="NZ_JBHTMN010000017.1"/>
</dbReference>
<reference evidence="3" key="1">
    <citation type="journal article" date="2019" name="Int. J. Syst. Evol. Microbiol.">
        <title>The Global Catalogue of Microorganisms (GCM) 10K type strain sequencing project: providing services to taxonomists for standard genome sequencing and annotation.</title>
        <authorList>
            <consortium name="The Broad Institute Genomics Platform"/>
            <consortium name="The Broad Institute Genome Sequencing Center for Infectious Disease"/>
            <person name="Wu L."/>
            <person name="Ma J."/>
        </authorList>
    </citation>
    <scope>NUCLEOTIDE SEQUENCE [LARGE SCALE GENOMIC DNA]</scope>
    <source>
        <strain evidence="3">JCM 30774</strain>
    </source>
</reference>
<dbReference type="Proteomes" id="UP001597059">
    <property type="component" value="Unassembled WGS sequence"/>
</dbReference>
<dbReference type="Pfam" id="PF06992">
    <property type="entry name" value="Phage_lambda_P"/>
    <property type="match status" value="1"/>
</dbReference>
<dbReference type="InterPro" id="IPR009731">
    <property type="entry name" value="P-like"/>
</dbReference>
<comment type="caution">
    <text evidence="2">The sequence shown here is derived from an EMBL/GenBank/DDBJ whole genome shotgun (WGS) entry which is preliminary data.</text>
</comment>
<organism evidence="2 3">
    <name type="scientific">Rhodanobacter aciditrophus</name>
    <dbReference type="NCBI Taxonomy" id="1623218"/>
    <lineage>
        <taxon>Bacteria</taxon>
        <taxon>Pseudomonadati</taxon>
        <taxon>Pseudomonadota</taxon>
        <taxon>Gammaproteobacteria</taxon>
        <taxon>Lysobacterales</taxon>
        <taxon>Rhodanobacteraceae</taxon>
        <taxon>Rhodanobacter</taxon>
    </lineage>
</organism>
<dbReference type="EMBL" id="JBHTMN010000017">
    <property type="protein sequence ID" value="MFD1384683.1"/>
    <property type="molecule type" value="Genomic_DNA"/>
</dbReference>
<evidence type="ECO:0000256" key="1">
    <source>
        <dbReference type="SAM" id="MobiDB-lite"/>
    </source>
</evidence>
<feature type="compositionally biased region" description="Polar residues" evidence="1">
    <location>
        <begin position="1"/>
        <end position="11"/>
    </location>
</feature>
<evidence type="ECO:0000313" key="3">
    <source>
        <dbReference type="Proteomes" id="UP001597059"/>
    </source>
</evidence>
<feature type="compositionally biased region" description="Low complexity" evidence="1">
    <location>
        <begin position="12"/>
        <end position="21"/>
    </location>
</feature>
<keyword evidence="3" id="KW-1185">Reference proteome</keyword>
<gene>
    <name evidence="2" type="ORF">ACFQ45_15035</name>
</gene>
<sequence>MPSPTSTTQTGSEQAQKSQESQEAEQRTRVLVNMLFARFKAIYTHKFASAYATTEEVKLAKREWAIALKGFQEPLLAFAVERTKERFAWPPTISEFLSVIHTAYKAYGLPEPRRAYAEACQCRSDPRQFQWSHPAVFFAGTETGWYRLSTEDERVTWPLFEKSYIALVDRVINGEKLKIPSVIMIEDKKSPVVDDLLKSIAQELSIPETEVAQHLYYLYKTKGTKIRAQYRDRAQQTLEKMGFTGSLPN</sequence>
<accession>A0ABW4B381</accession>
<protein>
    <submittedName>
        <fullName evidence="2">Replication protein P</fullName>
    </submittedName>
</protein>
<feature type="region of interest" description="Disordered" evidence="1">
    <location>
        <begin position="1"/>
        <end position="24"/>
    </location>
</feature>